<dbReference type="OrthoDB" id="2556728at2759"/>
<dbReference type="GeneID" id="37013431"/>
<proteinExistence type="predicted"/>
<evidence type="ECO:0000313" key="4">
    <source>
        <dbReference type="Proteomes" id="UP000245942"/>
    </source>
</evidence>
<protein>
    <submittedName>
        <fullName evidence="3">Uncharacterized protein</fullName>
    </submittedName>
</protein>
<reference evidence="3 4" key="1">
    <citation type="journal article" date="2018" name="Mol. Biol. Evol.">
        <title>Broad Genomic Sampling Reveals a Smut Pathogenic Ancestry of the Fungal Clade Ustilaginomycotina.</title>
        <authorList>
            <person name="Kijpornyongpan T."/>
            <person name="Mondo S.J."/>
            <person name="Barry K."/>
            <person name="Sandor L."/>
            <person name="Lee J."/>
            <person name="Lipzen A."/>
            <person name="Pangilinan J."/>
            <person name="LaButti K."/>
            <person name="Hainaut M."/>
            <person name="Henrissat B."/>
            <person name="Grigoriev I.V."/>
            <person name="Spatafora J.W."/>
            <person name="Aime M.C."/>
        </authorList>
    </citation>
    <scope>NUCLEOTIDE SEQUENCE [LARGE SCALE GENOMIC DNA]</scope>
    <source>
        <strain evidence="3 4">MCA 4718</strain>
    </source>
</reference>
<feature type="compositionally biased region" description="Polar residues" evidence="1">
    <location>
        <begin position="118"/>
        <end position="128"/>
    </location>
</feature>
<feature type="signal peptide" evidence="2">
    <location>
        <begin position="1"/>
        <end position="29"/>
    </location>
</feature>
<evidence type="ECO:0000313" key="3">
    <source>
        <dbReference type="EMBL" id="PWN23069.1"/>
    </source>
</evidence>
<keyword evidence="4" id="KW-1185">Reference proteome</keyword>
<name>A0A316UCZ3_9BASI</name>
<dbReference type="Proteomes" id="UP000245942">
    <property type="component" value="Unassembled WGS sequence"/>
</dbReference>
<dbReference type="EMBL" id="KZ819322">
    <property type="protein sequence ID" value="PWN23069.1"/>
    <property type="molecule type" value="Genomic_DNA"/>
</dbReference>
<organism evidence="3 4">
    <name type="scientific">Pseudomicrostroma glucosiphilum</name>
    <dbReference type="NCBI Taxonomy" id="1684307"/>
    <lineage>
        <taxon>Eukaryota</taxon>
        <taxon>Fungi</taxon>
        <taxon>Dikarya</taxon>
        <taxon>Basidiomycota</taxon>
        <taxon>Ustilaginomycotina</taxon>
        <taxon>Exobasidiomycetes</taxon>
        <taxon>Microstromatales</taxon>
        <taxon>Microstromatales incertae sedis</taxon>
        <taxon>Pseudomicrostroma</taxon>
    </lineage>
</organism>
<feature type="region of interest" description="Disordered" evidence="1">
    <location>
        <begin position="118"/>
        <end position="153"/>
    </location>
</feature>
<keyword evidence="2" id="KW-0732">Signal</keyword>
<evidence type="ECO:0000256" key="2">
    <source>
        <dbReference type="SAM" id="SignalP"/>
    </source>
</evidence>
<evidence type="ECO:0000256" key="1">
    <source>
        <dbReference type="SAM" id="MobiDB-lite"/>
    </source>
</evidence>
<feature type="compositionally biased region" description="Gly residues" evidence="1">
    <location>
        <begin position="141"/>
        <end position="151"/>
    </location>
</feature>
<gene>
    <name evidence="3" type="ORF">BCV69DRAFT_280684</name>
</gene>
<accession>A0A316UCZ3</accession>
<dbReference type="RefSeq" id="XP_025350229.1">
    <property type="nucleotide sequence ID" value="XM_025491697.1"/>
</dbReference>
<feature type="compositionally biased region" description="Low complexity" evidence="1">
    <location>
        <begin position="129"/>
        <end position="140"/>
    </location>
</feature>
<dbReference type="AlphaFoldDB" id="A0A316UCZ3"/>
<feature type="chain" id="PRO_5016443745" evidence="2">
    <location>
        <begin position="30"/>
        <end position="179"/>
    </location>
</feature>
<sequence>MVKVPSFKSRSSVALAVMTLAMLILNVEAQLPTPTEGAGYLPATLAQPSVTSTNFDPAIQNAGGTTNSAGTFDVVSLSRSSSYAGDTPLAQTTTFQPSSASYLSAANGGMTYDTVSGATTNELTGNDPTSSAMSSSTAAATGGGESDGAGQGAAVPPAWKGVLAGGLAVLAGAAWVAAS</sequence>